<evidence type="ECO:0000256" key="2">
    <source>
        <dbReference type="ARBA" id="ARBA00022801"/>
    </source>
</evidence>
<accession>A0ABQ5RTB1</accession>
<dbReference type="PANTHER" id="PTHR13522:SF3">
    <property type="entry name" value="U6 SNRNA PHOSPHODIESTERASE 1"/>
    <property type="match status" value="1"/>
</dbReference>
<reference evidence="8 9" key="1">
    <citation type="journal article" date="2023" name="IScience">
        <title>Expanded male sex-determining region conserved during the evolution of homothallism in the green alga Volvox.</title>
        <authorList>
            <person name="Yamamoto K."/>
            <person name="Matsuzaki R."/>
            <person name="Mahakham W."/>
            <person name="Heman W."/>
            <person name="Sekimoto H."/>
            <person name="Kawachi M."/>
            <person name="Minakuchi Y."/>
            <person name="Toyoda A."/>
            <person name="Nozaki H."/>
        </authorList>
    </citation>
    <scope>NUCLEOTIDE SEQUENCE [LARGE SCALE GENOMIC DNA]</scope>
    <source>
        <strain evidence="8 9">NIES-4468</strain>
    </source>
</reference>
<keyword evidence="3" id="KW-0456">Lyase</keyword>
<keyword evidence="1" id="KW-0540">Nuclease</keyword>
<organism evidence="8 9">
    <name type="scientific">Volvox africanus</name>
    <dbReference type="NCBI Taxonomy" id="51714"/>
    <lineage>
        <taxon>Eukaryota</taxon>
        <taxon>Viridiplantae</taxon>
        <taxon>Chlorophyta</taxon>
        <taxon>core chlorophytes</taxon>
        <taxon>Chlorophyceae</taxon>
        <taxon>CS clade</taxon>
        <taxon>Chlamydomonadales</taxon>
        <taxon>Volvocaceae</taxon>
        <taxon>Volvox</taxon>
    </lineage>
</organism>
<sequence length="317" mass="34354">RVEMYQLLQGYASSDDDDATSSHQGQDETVANTLTANHDFYEDDIINKRNQNCGSGLRSSRCPITKRPKLESGLQLTALTRVLPQSTPAPAHMTEPTALRTALPNPLTLLEAPSTEASQDLLATAAEPSLLLTSALPGPPRVRTFPHVIGNFPTVVLLPVPGMDDALDAVYRRIRRLLPDLEPMTHDPPPESAGTGPGPYCRTGERSVRGGKQESPGPHVLQVTTVQPHRGYHISLSRTVAIRHPQIAPLTALLVERLKVIGSCFQVALAGLRSFTNDEGSRSFVSVMVTHGSSQICSMISQVDTVFQQHGLPAFHE</sequence>
<comment type="caution">
    <text evidence="8">The sequence shown here is derived from an EMBL/GenBank/DDBJ whole genome shotgun (WGS) entry which is preliminary data.</text>
</comment>
<evidence type="ECO:0000256" key="5">
    <source>
        <dbReference type="ARBA" id="ARBA00029543"/>
    </source>
</evidence>
<evidence type="ECO:0000256" key="3">
    <source>
        <dbReference type="ARBA" id="ARBA00023239"/>
    </source>
</evidence>
<evidence type="ECO:0000256" key="1">
    <source>
        <dbReference type="ARBA" id="ARBA00022722"/>
    </source>
</evidence>
<gene>
    <name evidence="8" type="ORF">VaNZ11_002722</name>
</gene>
<feature type="non-terminal residue" evidence="8">
    <location>
        <position position="1"/>
    </location>
</feature>
<evidence type="ECO:0000313" key="8">
    <source>
        <dbReference type="EMBL" id="GLI60564.1"/>
    </source>
</evidence>
<keyword evidence="2" id="KW-0378">Hydrolase</keyword>
<dbReference type="Proteomes" id="UP001165090">
    <property type="component" value="Unassembled WGS sequence"/>
</dbReference>
<evidence type="ECO:0000313" key="9">
    <source>
        <dbReference type="Proteomes" id="UP001165090"/>
    </source>
</evidence>
<dbReference type="PANTHER" id="PTHR13522">
    <property type="entry name" value="U6 SNRNA PHOSPHODIESTERASE 1"/>
    <property type="match status" value="1"/>
</dbReference>
<name>A0ABQ5RTB1_9CHLO</name>
<keyword evidence="4" id="KW-0539">Nucleus</keyword>
<dbReference type="InterPro" id="IPR027521">
    <property type="entry name" value="Usb1"/>
</dbReference>
<dbReference type="Pfam" id="PF09749">
    <property type="entry name" value="HVSL"/>
    <property type="match status" value="1"/>
</dbReference>
<feature type="non-terminal residue" evidence="8">
    <location>
        <position position="317"/>
    </location>
</feature>
<proteinExistence type="predicted"/>
<evidence type="ECO:0000256" key="6">
    <source>
        <dbReference type="ARBA" id="ARBA00030030"/>
    </source>
</evidence>
<evidence type="ECO:0000256" key="4">
    <source>
        <dbReference type="ARBA" id="ARBA00023242"/>
    </source>
</evidence>
<dbReference type="EMBL" id="BSDZ01000008">
    <property type="protein sequence ID" value="GLI60564.1"/>
    <property type="molecule type" value="Genomic_DNA"/>
</dbReference>
<feature type="region of interest" description="Disordered" evidence="7">
    <location>
        <begin position="9"/>
        <end position="30"/>
    </location>
</feature>
<dbReference type="Gene3D" id="3.90.1140.10">
    <property type="entry name" value="Cyclic phosphodiesterase"/>
    <property type="match status" value="1"/>
</dbReference>
<protein>
    <recommendedName>
        <fullName evidence="5">U6 snRNA phosphodiesterase 1</fullName>
    </recommendedName>
    <alternativeName>
        <fullName evidence="6">3'-5' RNA exonuclease USB1</fullName>
    </alternativeName>
</protein>
<evidence type="ECO:0000256" key="7">
    <source>
        <dbReference type="SAM" id="MobiDB-lite"/>
    </source>
</evidence>
<keyword evidence="9" id="KW-1185">Reference proteome</keyword>